<sequence>MRKAILLTCCACYSLLVFAQTDSTGNIGIVKGKAKDSVYNFMLTSATVAVYLDSDSSLIQFSLPDNFGEFTIGKLPLGKRLRLIISHVGYTTFLKKFSLSNDKKELDLGLLYLFQAVQKDGNTLEEVIVKSVPPMRMNGDTVEFNADAFRMDVNATAEDLMRRLPGFTVWGDGEITYNGKKINAVMVEGKPFMGTNDPAIATRNLPKEALDKIQVYQQRDEKNPLDSTMFANIRLKDDKKMGYFGKLSGSLGTDGRYAADGMLSGFNRKLQINTVGALNNINKLAPDIDVLVKNGSYKGEGANADYQSDFSMRGLNKTAAAGAKMQYDFIPEVEYRRTSRINADYFLKGNNSLINNTSLFNSFLEADTVLSKRSVQVADNKTWDQKMNGKYTWNSERTDLVLTASLNRGKDNSLSETHDEQDKTGVGAISSSVSRIESETKKNRLDIGLEYTNRDNDWNMKKRIAGDFTVGYRFSAESGDGYSRNQSQFISNIHSSDNKEFDRIFEQRNAHSGTHTITARYPGLTRLFFNKRSFSGIQMGLSGSLILKNEDYTDKVTDRDAVTKEYNINNYLTNNRELSTFNLQPVFYISKNFQRTLTNRYNKWVSFSANFRNQYFNFDHRSRHNFQNISYKYSYFVPDAAIEYYNHQYGSYELRFNLDFSTSVTYPGINSLAPLVDSSNLWYIHRGNLMIKPQYKKELSLGGAFTTRKSKNQLRFDATVKLGKINNSFADSTLYNKEGVRTVYTVNVDGNKFVNIESGIRKYIEIRKNTTLEVNGRYSINISEEPQYVNNTLNTSIGSYQNLLFYLGFGHKDLLNVKTEAGLRIYNSRQEGFDNNSFKSTNSYLRLITALQFPKHFAWNTNLTYNKSNSNNSDALYFTIWNASLSYRFLKGNNAEIKLAALDILRQNKGIVNTASANSQTLTTSNVLQQYYMITLSYYPRKFGKKE</sequence>
<dbReference type="Proteomes" id="UP000290545">
    <property type="component" value="Unassembled WGS sequence"/>
</dbReference>
<accession>A0A4Q1D5P1</accession>
<gene>
    <name evidence="2" type="ORF">ESB13_17535</name>
</gene>
<dbReference type="SUPFAM" id="SSF56935">
    <property type="entry name" value="Porins"/>
    <property type="match status" value="1"/>
</dbReference>
<protein>
    <submittedName>
        <fullName evidence="2">Uncharacterized protein</fullName>
    </submittedName>
</protein>
<proteinExistence type="predicted"/>
<reference evidence="2 3" key="1">
    <citation type="submission" date="2019-01" db="EMBL/GenBank/DDBJ databases">
        <title>Filimonas sp. strain TTM-71.</title>
        <authorList>
            <person name="Chen W.-M."/>
        </authorList>
    </citation>
    <scope>NUCLEOTIDE SEQUENCE [LARGE SCALE GENOMIC DNA]</scope>
    <source>
        <strain evidence="2 3">TTM-71</strain>
    </source>
</reference>
<evidence type="ECO:0000256" key="1">
    <source>
        <dbReference type="SAM" id="SignalP"/>
    </source>
</evidence>
<dbReference type="AlphaFoldDB" id="A0A4Q1D5P1"/>
<evidence type="ECO:0000313" key="2">
    <source>
        <dbReference type="EMBL" id="RXK83872.1"/>
    </source>
</evidence>
<dbReference type="OrthoDB" id="606930at2"/>
<comment type="caution">
    <text evidence="2">The sequence shown here is derived from an EMBL/GenBank/DDBJ whole genome shotgun (WGS) entry which is preliminary data.</text>
</comment>
<keyword evidence="3" id="KW-1185">Reference proteome</keyword>
<dbReference type="RefSeq" id="WP_129004924.1">
    <property type="nucleotide sequence ID" value="NZ_SDHZ01000002.1"/>
</dbReference>
<keyword evidence="1" id="KW-0732">Signal</keyword>
<name>A0A4Q1D5P1_9BACT</name>
<feature type="chain" id="PRO_5020675180" evidence="1">
    <location>
        <begin position="20"/>
        <end position="947"/>
    </location>
</feature>
<evidence type="ECO:0000313" key="3">
    <source>
        <dbReference type="Proteomes" id="UP000290545"/>
    </source>
</evidence>
<organism evidence="2 3">
    <name type="scientific">Filimonas effusa</name>
    <dbReference type="NCBI Taxonomy" id="2508721"/>
    <lineage>
        <taxon>Bacteria</taxon>
        <taxon>Pseudomonadati</taxon>
        <taxon>Bacteroidota</taxon>
        <taxon>Chitinophagia</taxon>
        <taxon>Chitinophagales</taxon>
        <taxon>Chitinophagaceae</taxon>
        <taxon>Filimonas</taxon>
    </lineage>
</organism>
<dbReference type="EMBL" id="SDHZ01000002">
    <property type="protein sequence ID" value="RXK83872.1"/>
    <property type="molecule type" value="Genomic_DNA"/>
</dbReference>
<feature type="signal peptide" evidence="1">
    <location>
        <begin position="1"/>
        <end position="19"/>
    </location>
</feature>